<dbReference type="PROSITE" id="PS51257">
    <property type="entry name" value="PROKAR_LIPOPROTEIN"/>
    <property type="match status" value="1"/>
</dbReference>
<reference evidence="1 2" key="1">
    <citation type="submission" date="2020-08" db="EMBL/GenBank/DDBJ databases">
        <authorList>
            <person name="Sun Q."/>
            <person name="Inoue M."/>
        </authorList>
    </citation>
    <scope>NUCLEOTIDE SEQUENCE [LARGE SCALE GENOMIC DNA]</scope>
    <source>
        <strain evidence="1 2">CCM 8938</strain>
    </source>
</reference>
<accession>A0ABR7KSZ8</accession>
<name>A0ABR7KSZ8_9SPHI</name>
<proteinExistence type="predicted"/>
<evidence type="ECO:0000313" key="2">
    <source>
        <dbReference type="Proteomes" id="UP000652755"/>
    </source>
</evidence>
<evidence type="ECO:0000313" key="1">
    <source>
        <dbReference type="EMBL" id="MBC6111182.1"/>
    </source>
</evidence>
<gene>
    <name evidence="1" type="ORF">H7U22_12185</name>
</gene>
<dbReference type="Pfam" id="PF07610">
    <property type="entry name" value="DUF1573"/>
    <property type="match status" value="1"/>
</dbReference>
<organism evidence="1 2">
    <name type="scientific">Pedobacter fastidiosus</name>
    <dbReference type="NCBI Taxonomy" id="2765361"/>
    <lineage>
        <taxon>Bacteria</taxon>
        <taxon>Pseudomonadati</taxon>
        <taxon>Bacteroidota</taxon>
        <taxon>Sphingobacteriia</taxon>
        <taxon>Sphingobacteriales</taxon>
        <taxon>Sphingobacteriaceae</taxon>
        <taxon>Pedobacter</taxon>
    </lineage>
</organism>
<dbReference type="InterPro" id="IPR013783">
    <property type="entry name" value="Ig-like_fold"/>
</dbReference>
<dbReference type="EMBL" id="JACRYL010000010">
    <property type="protein sequence ID" value="MBC6111182.1"/>
    <property type="molecule type" value="Genomic_DNA"/>
</dbReference>
<dbReference type="RefSeq" id="WP_187071650.1">
    <property type="nucleotide sequence ID" value="NZ_JACRYL010000010.1"/>
</dbReference>
<dbReference type="Proteomes" id="UP000652755">
    <property type="component" value="Unassembled WGS sequence"/>
</dbReference>
<dbReference type="InterPro" id="IPR011467">
    <property type="entry name" value="DUF1573"/>
</dbReference>
<comment type="caution">
    <text evidence="1">The sequence shown here is derived from an EMBL/GenBank/DDBJ whole genome shotgun (WGS) entry which is preliminary data.</text>
</comment>
<protein>
    <submittedName>
        <fullName evidence="1">DUF1573 domain-containing protein</fullName>
    </submittedName>
</protein>
<dbReference type="Gene3D" id="2.60.40.10">
    <property type="entry name" value="Immunoglobulins"/>
    <property type="match status" value="1"/>
</dbReference>
<keyword evidence="2" id="KW-1185">Reference proteome</keyword>
<sequence length="128" mass="14203">MRVKVNLSLIAVLVLILSSCKEDHNTIIEVQNKDIKLGELKNVDTVELAYRIKNIGKNAMKIDSIVASCDCMIVKPKSKIVEPNDFAIIKVALIPKVTDSILTVKKIMFLANTDTPFTSLSVSYLVKK</sequence>